<evidence type="ECO:0000256" key="7">
    <source>
        <dbReference type="PROSITE-ProRule" id="PRU00050"/>
    </source>
</evidence>
<dbReference type="PROSITE" id="PS50110">
    <property type="entry name" value="RESPONSE_REGULATORY"/>
    <property type="match status" value="1"/>
</dbReference>
<dbReference type="SUPFAM" id="SSF52172">
    <property type="entry name" value="CheY-like"/>
    <property type="match status" value="1"/>
</dbReference>
<dbReference type="CDD" id="cd17541">
    <property type="entry name" value="REC_CheB-like"/>
    <property type="match status" value="1"/>
</dbReference>
<dbReference type="Pfam" id="PF00072">
    <property type="entry name" value="Response_reg"/>
    <property type="match status" value="1"/>
</dbReference>
<sequence>MIGDSMKQIKVLVVEDSLVFRELLVRGIESDPALKVVAQASNPYEARDAILKYRPDVMTLDVVMPRMDGIEFLRKLIPQYPLPAVVVSVKNRESFEALNAGAVDFVSKPNTNNPKQIEDFVKKELNIKIKIASTAKMGNLKQSRGTSSILENVEKNYGERIIAIGASTGGTEAIATVIKNFKPDIPGTVIVQHMPPGFTTMYAERLNNQSSVFVKEAQSGDIVERGKVLLAPGDLQMRLTKISGTYRVECKAGEKVSGHCPSVDVLFHSVAANAGSHGIGVLLTGMGADGAKGLLAMRRAGAETIGQDEASCVVYGMPKVAYEIGAVKYQVDINNVAPKIYNILNGR</sequence>
<keyword evidence="1 6" id="KW-0963">Cytoplasm</keyword>
<keyword evidence="12" id="KW-1185">Reference proteome</keyword>
<organism evidence="11 12">
    <name type="scientific">Velocimicrobium porci</name>
    <dbReference type="NCBI Taxonomy" id="2606634"/>
    <lineage>
        <taxon>Bacteria</taxon>
        <taxon>Bacillati</taxon>
        <taxon>Bacillota</taxon>
        <taxon>Clostridia</taxon>
        <taxon>Lachnospirales</taxon>
        <taxon>Lachnospiraceae</taxon>
        <taxon>Velocimicrobium</taxon>
    </lineage>
</organism>
<dbReference type="GO" id="GO:0006935">
    <property type="term" value="P:chemotaxis"/>
    <property type="evidence" value="ECO:0007669"/>
    <property type="project" value="UniProtKB-UniRule"/>
</dbReference>
<dbReference type="PANTHER" id="PTHR42872">
    <property type="entry name" value="PROTEIN-GLUTAMATE METHYLESTERASE/PROTEIN-GLUTAMINE GLUTAMINASE"/>
    <property type="match status" value="1"/>
</dbReference>
<comment type="caution">
    <text evidence="11">The sequence shown here is derived from an EMBL/GenBank/DDBJ whole genome shotgun (WGS) entry which is preliminary data.</text>
</comment>
<evidence type="ECO:0000256" key="4">
    <source>
        <dbReference type="ARBA" id="ARBA00024867"/>
    </source>
</evidence>
<evidence type="ECO:0000256" key="5">
    <source>
        <dbReference type="ARBA" id="ARBA00048267"/>
    </source>
</evidence>
<dbReference type="InterPro" id="IPR011006">
    <property type="entry name" value="CheY-like_superfamily"/>
</dbReference>
<dbReference type="PANTHER" id="PTHR42872:SF6">
    <property type="entry name" value="PROTEIN-GLUTAMATE METHYLESTERASE_PROTEIN-GLUTAMINE GLUTAMINASE"/>
    <property type="match status" value="1"/>
</dbReference>
<proteinExistence type="inferred from homology"/>
<dbReference type="NCBIfam" id="NF001965">
    <property type="entry name" value="PRK00742.1"/>
    <property type="match status" value="1"/>
</dbReference>
<dbReference type="Gene3D" id="3.40.50.180">
    <property type="entry name" value="Methylesterase CheB, C-terminal domain"/>
    <property type="match status" value="1"/>
</dbReference>
<evidence type="ECO:0000256" key="2">
    <source>
        <dbReference type="ARBA" id="ARBA00022500"/>
    </source>
</evidence>
<dbReference type="HAMAP" id="MF_00099">
    <property type="entry name" value="CheB_chemtxs"/>
    <property type="match status" value="1"/>
</dbReference>
<dbReference type="PROSITE" id="PS50122">
    <property type="entry name" value="CHEB"/>
    <property type="match status" value="1"/>
</dbReference>
<evidence type="ECO:0000259" key="9">
    <source>
        <dbReference type="PROSITE" id="PS50110"/>
    </source>
</evidence>
<feature type="active site" evidence="6 7">
    <location>
        <position position="193"/>
    </location>
</feature>
<dbReference type="InterPro" id="IPR000673">
    <property type="entry name" value="Sig_transdc_resp-reg_Me-estase"/>
</dbReference>
<evidence type="ECO:0000313" key="11">
    <source>
        <dbReference type="EMBL" id="MSS62685.1"/>
    </source>
</evidence>
<comment type="function">
    <text evidence="4">May play the central regulatory role in sporulation. It may be an element of the effector pathway responsible for the activation of sporulation genes in response to nutritional stress. Spo0A may act in concert with spo0H (a sigma factor) to control the expression of some genes that are critical to the sporulation process.</text>
</comment>
<gene>
    <name evidence="6" type="primary">cheB</name>
    <name evidence="11" type="ORF">FYJ58_02100</name>
</gene>
<dbReference type="CDD" id="cd16432">
    <property type="entry name" value="CheB_Rec"/>
    <property type="match status" value="1"/>
</dbReference>
<dbReference type="InterPro" id="IPR035909">
    <property type="entry name" value="CheB_C"/>
</dbReference>
<dbReference type="AlphaFoldDB" id="A0A6L5XV38"/>
<comment type="PTM">
    <text evidence="6">Phosphorylated by CheA. Phosphorylation of the N-terminal regulatory domain activates the methylesterase activity.</text>
</comment>
<dbReference type="SUPFAM" id="SSF52738">
    <property type="entry name" value="Methylesterase CheB, C-terminal domain"/>
    <property type="match status" value="1"/>
</dbReference>
<comment type="catalytic activity">
    <reaction evidence="6">
        <text>L-glutaminyl-[protein] + H2O = L-glutamyl-[protein] + NH4(+)</text>
        <dbReference type="Rhea" id="RHEA:16441"/>
        <dbReference type="Rhea" id="RHEA-COMP:10207"/>
        <dbReference type="Rhea" id="RHEA-COMP:10208"/>
        <dbReference type="ChEBI" id="CHEBI:15377"/>
        <dbReference type="ChEBI" id="CHEBI:28938"/>
        <dbReference type="ChEBI" id="CHEBI:29973"/>
        <dbReference type="ChEBI" id="CHEBI:30011"/>
        <dbReference type="EC" id="3.5.1.44"/>
    </reaction>
</comment>
<dbReference type="Proteomes" id="UP000482209">
    <property type="component" value="Unassembled WGS sequence"/>
</dbReference>
<comment type="catalytic activity">
    <reaction evidence="5 6">
        <text>[protein]-L-glutamate 5-O-methyl ester + H2O = L-glutamyl-[protein] + methanol + H(+)</text>
        <dbReference type="Rhea" id="RHEA:23236"/>
        <dbReference type="Rhea" id="RHEA-COMP:10208"/>
        <dbReference type="Rhea" id="RHEA-COMP:10311"/>
        <dbReference type="ChEBI" id="CHEBI:15377"/>
        <dbReference type="ChEBI" id="CHEBI:15378"/>
        <dbReference type="ChEBI" id="CHEBI:17790"/>
        <dbReference type="ChEBI" id="CHEBI:29973"/>
        <dbReference type="ChEBI" id="CHEBI:82795"/>
        <dbReference type="EC" id="3.1.1.61"/>
    </reaction>
</comment>
<feature type="active site" evidence="6 7">
    <location>
        <position position="167"/>
    </location>
</feature>
<evidence type="ECO:0000313" key="12">
    <source>
        <dbReference type="Proteomes" id="UP000482209"/>
    </source>
</evidence>
<protein>
    <recommendedName>
        <fullName evidence="6">Protein-glutamate methylesterase/protein-glutamine glutaminase</fullName>
        <ecNumber evidence="6">3.1.1.61</ecNumber>
        <ecNumber evidence="6">3.5.1.44</ecNumber>
    </recommendedName>
</protein>
<dbReference type="SMART" id="SM00448">
    <property type="entry name" value="REC"/>
    <property type="match status" value="1"/>
</dbReference>
<evidence type="ECO:0000259" key="10">
    <source>
        <dbReference type="PROSITE" id="PS50122"/>
    </source>
</evidence>
<dbReference type="GO" id="GO:0000156">
    <property type="term" value="F:phosphorelay response regulator activity"/>
    <property type="evidence" value="ECO:0007669"/>
    <property type="project" value="InterPro"/>
</dbReference>
<feature type="domain" description="Response regulatory" evidence="9">
    <location>
        <begin position="10"/>
        <end position="123"/>
    </location>
</feature>
<comment type="subcellular location">
    <subcellularLocation>
        <location evidence="6">Cytoplasm</location>
    </subcellularLocation>
</comment>
<dbReference type="EC" id="3.1.1.61" evidence="6"/>
<dbReference type="EMBL" id="VUMT01000002">
    <property type="protein sequence ID" value="MSS62685.1"/>
    <property type="molecule type" value="Genomic_DNA"/>
</dbReference>
<accession>A0A6L5XV38</accession>
<comment type="function">
    <text evidence="6">Involved in chemotaxis. Part of a chemotaxis signal transduction system that modulates chemotaxis in response to various stimuli. Catalyzes the demethylation of specific methylglutamate residues introduced into the chemoreceptors (methyl-accepting chemotaxis proteins or MCP) by CheR. Also mediates the irreversible deamidation of specific glutamine residues to glutamic acid.</text>
</comment>
<dbReference type="InterPro" id="IPR001789">
    <property type="entry name" value="Sig_transdc_resp-reg_receiver"/>
</dbReference>
<feature type="active site" evidence="6 7">
    <location>
        <position position="289"/>
    </location>
</feature>
<dbReference type="Pfam" id="PF01339">
    <property type="entry name" value="CheB_methylest"/>
    <property type="match status" value="1"/>
</dbReference>
<comment type="domain">
    <text evidence="6">Contains a C-terminal catalytic domain, and an N-terminal region which modulates catalytic activity.</text>
</comment>
<keyword evidence="2 6" id="KW-0145">Chemotaxis</keyword>
<dbReference type="Gene3D" id="3.40.50.2300">
    <property type="match status" value="1"/>
</dbReference>
<feature type="domain" description="CheB-type methylesterase" evidence="10">
    <location>
        <begin position="155"/>
        <end position="347"/>
    </location>
</feature>
<dbReference type="InterPro" id="IPR008248">
    <property type="entry name" value="CheB-like"/>
</dbReference>
<keyword evidence="3 6" id="KW-0378">Hydrolase</keyword>
<dbReference type="GO" id="GO:0050568">
    <property type="term" value="F:protein-glutamine glutaminase activity"/>
    <property type="evidence" value="ECO:0007669"/>
    <property type="project" value="UniProtKB-UniRule"/>
</dbReference>
<reference evidence="11 12" key="1">
    <citation type="submission" date="2019-08" db="EMBL/GenBank/DDBJ databases">
        <title>In-depth cultivation of the pig gut microbiome towards novel bacterial diversity and tailored functional studies.</title>
        <authorList>
            <person name="Wylensek D."/>
            <person name="Hitch T.C.A."/>
            <person name="Clavel T."/>
        </authorList>
    </citation>
    <scope>NUCLEOTIDE SEQUENCE [LARGE SCALE GENOMIC DNA]</scope>
    <source>
        <strain evidence="11 12">WCA-693-APC-MOT-I</strain>
    </source>
</reference>
<feature type="modified residue" description="4-aspartylphosphate" evidence="6 8">
    <location>
        <position position="61"/>
    </location>
</feature>
<evidence type="ECO:0000256" key="1">
    <source>
        <dbReference type="ARBA" id="ARBA00022490"/>
    </source>
</evidence>
<dbReference type="GO" id="GO:0008984">
    <property type="term" value="F:protein-glutamate methylesterase activity"/>
    <property type="evidence" value="ECO:0007669"/>
    <property type="project" value="UniProtKB-UniRule"/>
</dbReference>
<dbReference type="GO" id="GO:0005737">
    <property type="term" value="C:cytoplasm"/>
    <property type="evidence" value="ECO:0007669"/>
    <property type="project" value="UniProtKB-SubCell"/>
</dbReference>
<dbReference type="EC" id="3.5.1.44" evidence="6"/>
<evidence type="ECO:0000256" key="8">
    <source>
        <dbReference type="PROSITE-ProRule" id="PRU00169"/>
    </source>
</evidence>
<evidence type="ECO:0000256" key="3">
    <source>
        <dbReference type="ARBA" id="ARBA00022801"/>
    </source>
</evidence>
<dbReference type="PIRSF" id="PIRSF000876">
    <property type="entry name" value="RR_chemtxs_CheB"/>
    <property type="match status" value="1"/>
</dbReference>
<evidence type="ECO:0000256" key="6">
    <source>
        <dbReference type="HAMAP-Rule" id="MF_00099"/>
    </source>
</evidence>
<comment type="similarity">
    <text evidence="6">Belongs to the CheB family.</text>
</comment>
<name>A0A6L5XV38_9FIRM</name>
<keyword evidence="6 8" id="KW-0597">Phosphoprotein</keyword>